<protein>
    <submittedName>
        <fullName evidence="1">Uncharacterized protein</fullName>
    </submittedName>
</protein>
<sequence length="64" mass="7134">MLDRSRFTRWSDVDLAAWGIPDDQFYAAVGVVTGLSEKFKVDLVDPEACRDSLRSAIESEGVEL</sequence>
<reference evidence="1 2" key="1">
    <citation type="submission" date="2019-11" db="EMBL/GenBank/DDBJ databases">
        <title>Genome sequence of Moorella glycerini DSM11254.</title>
        <authorList>
            <person name="Poehlein A."/>
            <person name="Boeer T."/>
            <person name="Daniel R."/>
        </authorList>
    </citation>
    <scope>NUCLEOTIDE SEQUENCE [LARGE SCALE GENOMIC DNA]</scope>
    <source>
        <strain evidence="1 2">DSM 11254</strain>
    </source>
</reference>
<dbReference type="Gene3D" id="3.30.460.10">
    <property type="entry name" value="Beta Polymerase, domain 2"/>
    <property type="match status" value="1"/>
</dbReference>
<name>A0A6I5ZRA4_9FIRM</name>
<gene>
    <name evidence="1" type="ORF">MGLY_16280</name>
</gene>
<dbReference type="Proteomes" id="UP000425916">
    <property type="component" value="Chromosome"/>
</dbReference>
<dbReference type="EMBL" id="CP046244">
    <property type="protein sequence ID" value="QGP92258.1"/>
    <property type="molecule type" value="Genomic_DNA"/>
</dbReference>
<accession>A0A6I5ZRA4</accession>
<dbReference type="InterPro" id="IPR043519">
    <property type="entry name" value="NT_sf"/>
</dbReference>
<dbReference type="AlphaFoldDB" id="A0A6I5ZRA4"/>
<dbReference type="RefSeq" id="WP_246187445.1">
    <property type="nucleotide sequence ID" value="NZ_CP046244.1"/>
</dbReference>
<proteinExistence type="predicted"/>
<organism evidence="1 2">
    <name type="scientific">Neomoorella glycerini</name>
    <dbReference type="NCBI Taxonomy" id="55779"/>
    <lineage>
        <taxon>Bacteria</taxon>
        <taxon>Bacillati</taxon>
        <taxon>Bacillota</taxon>
        <taxon>Clostridia</taxon>
        <taxon>Neomoorellales</taxon>
        <taxon>Neomoorellaceae</taxon>
        <taxon>Neomoorella</taxon>
    </lineage>
</organism>
<evidence type="ECO:0000313" key="2">
    <source>
        <dbReference type="Proteomes" id="UP000425916"/>
    </source>
</evidence>
<keyword evidence="2" id="KW-1185">Reference proteome</keyword>
<evidence type="ECO:0000313" key="1">
    <source>
        <dbReference type="EMBL" id="QGP92258.1"/>
    </source>
</evidence>